<feature type="non-terminal residue" evidence="1">
    <location>
        <position position="55"/>
    </location>
</feature>
<proteinExistence type="predicted"/>
<reference evidence="1 2" key="1">
    <citation type="journal article" date="2021" name="BMC Genomics">
        <title>Datura genome reveals duplications of psychoactive alkaloid biosynthetic genes and high mutation rate following tissue culture.</title>
        <authorList>
            <person name="Rajewski A."/>
            <person name="Carter-House D."/>
            <person name="Stajich J."/>
            <person name="Litt A."/>
        </authorList>
    </citation>
    <scope>NUCLEOTIDE SEQUENCE [LARGE SCALE GENOMIC DNA]</scope>
    <source>
        <strain evidence="1">AR-01</strain>
    </source>
</reference>
<protein>
    <recommendedName>
        <fullName evidence="3">Cytochrome P450</fullName>
    </recommendedName>
</protein>
<evidence type="ECO:0008006" key="3">
    <source>
        <dbReference type="Google" id="ProtNLM"/>
    </source>
</evidence>
<dbReference type="EMBL" id="JACEIK010003741">
    <property type="protein sequence ID" value="MCD9642924.1"/>
    <property type="molecule type" value="Genomic_DNA"/>
</dbReference>
<dbReference type="Proteomes" id="UP000823775">
    <property type="component" value="Unassembled WGS sequence"/>
</dbReference>
<comment type="caution">
    <text evidence="1">The sequence shown here is derived from an EMBL/GenBank/DDBJ whole genome shotgun (WGS) entry which is preliminary data.</text>
</comment>
<name>A0ABS8V9W2_DATST</name>
<keyword evidence="2" id="KW-1185">Reference proteome</keyword>
<accession>A0ABS8V9W2</accession>
<organism evidence="1 2">
    <name type="scientific">Datura stramonium</name>
    <name type="common">Jimsonweed</name>
    <name type="synonym">Common thornapple</name>
    <dbReference type="NCBI Taxonomy" id="4076"/>
    <lineage>
        <taxon>Eukaryota</taxon>
        <taxon>Viridiplantae</taxon>
        <taxon>Streptophyta</taxon>
        <taxon>Embryophyta</taxon>
        <taxon>Tracheophyta</taxon>
        <taxon>Spermatophyta</taxon>
        <taxon>Magnoliopsida</taxon>
        <taxon>eudicotyledons</taxon>
        <taxon>Gunneridae</taxon>
        <taxon>Pentapetalae</taxon>
        <taxon>asterids</taxon>
        <taxon>lamiids</taxon>
        <taxon>Solanales</taxon>
        <taxon>Solanaceae</taxon>
        <taxon>Solanoideae</taxon>
        <taxon>Datureae</taxon>
        <taxon>Datura</taxon>
    </lineage>
</organism>
<gene>
    <name evidence="1" type="ORF">HAX54_029991</name>
</gene>
<evidence type="ECO:0000313" key="1">
    <source>
        <dbReference type="EMBL" id="MCD9642924.1"/>
    </source>
</evidence>
<evidence type="ECO:0000313" key="2">
    <source>
        <dbReference type="Proteomes" id="UP000823775"/>
    </source>
</evidence>
<sequence length="55" mass="6109">MALTHLERCLTELTLEILTENNVSASDKMSDEHLTVRVDPATIVINVEVETGIRS</sequence>